<gene>
    <name evidence="1" type="ORF">LNTAR_02097</name>
</gene>
<keyword evidence="2" id="KW-1185">Reference proteome</keyword>
<dbReference type="RefSeq" id="WP_007279613.1">
    <property type="nucleotide sequence ID" value="NZ_ABCK01000015.1"/>
</dbReference>
<reference evidence="1 2" key="1">
    <citation type="journal article" date="2010" name="J. Bacteriol.">
        <title>Genome sequence of Lentisphaera araneosa HTCC2155T, the type species of the order Lentisphaerales in the phylum Lentisphaerae.</title>
        <authorList>
            <person name="Thrash J.C."/>
            <person name="Cho J.C."/>
            <person name="Vergin K.L."/>
            <person name="Morris R.M."/>
            <person name="Giovannoni S.J."/>
        </authorList>
    </citation>
    <scope>NUCLEOTIDE SEQUENCE [LARGE SCALE GENOMIC DNA]</scope>
    <source>
        <strain evidence="1 2">HTCC2155</strain>
    </source>
</reference>
<name>A6DP29_9BACT</name>
<dbReference type="EMBL" id="ABCK01000015">
    <property type="protein sequence ID" value="EDM26561.1"/>
    <property type="molecule type" value="Genomic_DNA"/>
</dbReference>
<dbReference type="Proteomes" id="UP000004947">
    <property type="component" value="Unassembled WGS sequence"/>
</dbReference>
<accession>A6DP29</accession>
<comment type="caution">
    <text evidence="1">The sequence shown here is derived from an EMBL/GenBank/DDBJ whole genome shotgun (WGS) entry which is preliminary data.</text>
</comment>
<evidence type="ECO:0000313" key="1">
    <source>
        <dbReference type="EMBL" id="EDM26561.1"/>
    </source>
</evidence>
<protein>
    <submittedName>
        <fullName evidence="1">Uncharacterized protein</fullName>
    </submittedName>
</protein>
<dbReference type="PROSITE" id="PS51257">
    <property type="entry name" value="PROKAR_LIPOPROTEIN"/>
    <property type="match status" value="1"/>
</dbReference>
<dbReference type="AlphaFoldDB" id="A6DP29"/>
<evidence type="ECO:0000313" key="2">
    <source>
        <dbReference type="Proteomes" id="UP000004947"/>
    </source>
</evidence>
<proteinExistence type="predicted"/>
<sequence length="44" mass="4591">MKKLLILGVLLFAAVGCNSCGHDGDHSHADGKECCGKDGKCCKK</sequence>
<organism evidence="1 2">
    <name type="scientific">Lentisphaera araneosa HTCC2155</name>
    <dbReference type="NCBI Taxonomy" id="313628"/>
    <lineage>
        <taxon>Bacteria</taxon>
        <taxon>Pseudomonadati</taxon>
        <taxon>Lentisphaerota</taxon>
        <taxon>Lentisphaeria</taxon>
        <taxon>Lentisphaerales</taxon>
        <taxon>Lentisphaeraceae</taxon>
        <taxon>Lentisphaera</taxon>
    </lineage>
</organism>